<dbReference type="EMBL" id="AM489389">
    <property type="protein sequence ID" value="CAN73283.1"/>
    <property type="molecule type" value="Genomic_DNA"/>
</dbReference>
<sequence>MSKTMKHPPRRVATPTASDKRKEREAFYAPEIPKIPKLAAPRAGSSKPYEPAYRNQLLAGYLAHEFLTKGTLLGEKWDPDRADAAPVPVEFKRKEKGKGKGRAEPSAEAYNRTCLVEGGSQSRKKKRRRKERCGVNLCPAIQVMVRSVELTGLI</sequence>
<gene>
    <name evidence="2" type="ORF">VITISV_041609</name>
</gene>
<protein>
    <recommendedName>
        <fullName evidence="3">Embryo sac development arrest 6</fullName>
    </recommendedName>
</protein>
<proteinExistence type="predicted"/>
<name>A5CBW1_VITVI</name>
<feature type="region of interest" description="Disordered" evidence="1">
    <location>
        <begin position="88"/>
        <end position="109"/>
    </location>
</feature>
<dbReference type="AlphaFoldDB" id="A5CBW1"/>
<reference evidence="2" key="1">
    <citation type="journal article" date="2007" name="PLoS ONE">
        <title>The first genome sequence of an elite grapevine cultivar (Pinot noir Vitis vinifera L.): coping with a highly heterozygous genome.</title>
        <authorList>
            <person name="Velasco R."/>
            <person name="Zharkikh A."/>
            <person name="Troggio M."/>
            <person name="Cartwright D.A."/>
            <person name="Cestaro A."/>
            <person name="Pruss D."/>
            <person name="Pindo M."/>
            <person name="FitzGerald L.M."/>
            <person name="Vezzulli S."/>
            <person name="Reid J."/>
            <person name="Malacarne G."/>
            <person name="Iliev D."/>
            <person name="Coppola G."/>
            <person name="Wardell B."/>
            <person name="Micheletti D."/>
            <person name="Macalma T."/>
            <person name="Facci M."/>
            <person name="Mitchell J.T."/>
            <person name="Perazzolli M."/>
            <person name="Eldredge G."/>
            <person name="Gatto P."/>
            <person name="Oyzerski R."/>
            <person name="Moretto M."/>
            <person name="Gutin N."/>
            <person name="Stefanini M."/>
            <person name="Chen Y."/>
            <person name="Segala C."/>
            <person name="Davenport C."/>
            <person name="Dematte L."/>
            <person name="Mraz A."/>
            <person name="Battilana J."/>
            <person name="Stormo K."/>
            <person name="Costa F."/>
            <person name="Tao Q."/>
            <person name="Si-Ammour A."/>
            <person name="Harkins T."/>
            <person name="Lackey A."/>
            <person name="Perbost C."/>
            <person name="Taillon B."/>
            <person name="Stella A."/>
            <person name="Solovyev V."/>
            <person name="Fawcett J.A."/>
            <person name="Sterck L."/>
            <person name="Vandepoele K."/>
            <person name="Grando S.M."/>
            <person name="Toppo S."/>
            <person name="Moser C."/>
            <person name="Lanchbury J."/>
            <person name="Bogden R."/>
            <person name="Skolnick M."/>
            <person name="Sgaramella V."/>
            <person name="Bhatnagar S.K."/>
            <person name="Fontana P."/>
            <person name="Gutin A."/>
            <person name="Van de Peer Y."/>
            <person name="Salamini F."/>
            <person name="Viola R."/>
        </authorList>
    </citation>
    <scope>NUCLEOTIDE SEQUENCE</scope>
</reference>
<dbReference type="PANTHER" id="PTHR34657:SF10">
    <property type="entry name" value="F21M11.6 PROTEIN"/>
    <property type="match status" value="1"/>
</dbReference>
<feature type="region of interest" description="Disordered" evidence="1">
    <location>
        <begin position="1"/>
        <end position="29"/>
    </location>
</feature>
<evidence type="ECO:0008006" key="3">
    <source>
        <dbReference type="Google" id="ProtNLM"/>
    </source>
</evidence>
<feature type="compositionally biased region" description="Basic residues" evidence="1">
    <location>
        <begin position="1"/>
        <end position="10"/>
    </location>
</feature>
<accession>A5CBW1</accession>
<organism evidence="2">
    <name type="scientific">Vitis vinifera</name>
    <name type="common">Grape</name>
    <dbReference type="NCBI Taxonomy" id="29760"/>
    <lineage>
        <taxon>Eukaryota</taxon>
        <taxon>Viridiplantae</taxon>
        <taxon>Streptophyta</taxon>
        <taxon>Embryophyta</taxon>
        <taxon>Tracheophyta</taxon>
        <taxon>Spermatophyta</taxon>
        <taxon>Magnoliopsida</taxon>
        <taxon>eudicotyledons</taxon>
        <taxon>Gunneridae</taxon>
        <taxon>Pentapetalae</taxon>
        <taxon>rosids</taxon>
        <taxon>Vitales</taxon>
        <taxon>Vitaceae</taxon>
        <taxon>Viteae</taxon>
        <taxon>Vitis</taxon>
    </lineage>
</organism>
<evidence type="ECO:0000313" key="2">
    <source>
        <dbReference type="EMBL" id="CAN73283.1"/>
    </source>
</evidence>
<evidence type="ECO:0000256" key="1">
    <source>
        <dbReference type="SAM" id="MobiDB-lite"/>
    </source>
</evidence>
<dbReference type="PANTHER" id="PTHR34657">
    <property type="entry name" value="EMBRYO SAC DEVELOPMENT ARREST 6"/>
    <property type="match status" value="1"/>
</dbReference>